<sequence>MSVDLSQLSFSYLLLVILVLALGTSLTRFLPIFVPKKFMQAKWLVALNRNLSLCIMTILTLASLTIPDINHGAKADWQLIGSELLALVLVLAVYIRFKSTLLAVILGIACVNVPWVATIIIACIMPQRSKFTNLNPLKTLRRRKRTEANKAEEREEAQASIDTFTFTEGAVDAKKVARTLEASDKLHARQQEESEEQGKQANQESEQK</sequence>
<proteinExistence type="predicted"/>
<accession>A0A3A1YA28</accession>
<organism evidence="3 4">
    <name type="scientific">Psittacicella gerlachiana</name>
    <dbReference type="NCBI Taxonomy" id="2028574"/>
    <lineage>
        <taxon>Bacteria</taxon>
        <taxon>Pseudomonadati</taxon>
        <taxon>Pseudomonadota</taxon>
        <taxon>Gammaproteobacteria</taxon>
        <taxon>Pasteurellales</taxon>
        <taxon>Psittacicellaceae</taxon>
        <taxon>Psittacicella</taxon>
    </lineage>
</organism>
<dbReference type="Proteomes" id="UP000265964">
    <property type="component" value="Unassembled WGS sequence"/>
</dbReference>
<gene>
    <name evidence="3" type="ORF">CKF59_04335</name>
</gene>
<evidence type="ECO:0000256" key="1">
    <source>
        <dbReference type="SAM" id="MobiDB-lite"/>
    </source>
</evidence>
<dbReference type="InterPro" id="IPR008407">
    <property type="entry name" value="Brnchd-chn_aa_trnsp_AzlD"/>
</dbReference>
<feature type="region of interest" description="Disordered" evidence="1">
    <location>
        <begin position="184"/>
        <end position="208"/>
    </location>
</feature>
<dbReference type="AlphaFoldDB" id="A0A3A1YA28"/>
<keyword evidence="2" id="KW-0812">Transmembrane</keyword>
<keyword evidence="4" id="KW-1185">Reference proteome</keyword>
<evidence type="ECO:0000256" key="2">
    <source>
        <dbReference type="SAM" id="Phobius"/>
    </source>
</evidence>
<dbReference type="Pfam" id="PF05437">
    <property type="entry name" value="AzlD"/>
    <property type="match status" value="1"/>
</dbReference>
<feature type="transmembrane region" description="Helical" evidence="2">
    <location>
        <begin position="77"/>
        <end position="95"/>
    </location>
</feature>
<dbReference type="RefSeq" id="WP_119534751.1">
    <property type="nucleotide sequence ID" value="NZ_NRJF01000113.1"/>
</dbReference>
<evidence type="ECO:0000313" key="3">
    <source>
        <dbReference type="EMBL" id="RIY35012.1"/>
    </source>
</evidence>
<feature type="compositionally biased region" description="Basic and acidic residues" evidence="1">
    <location>
        <begin position="184"/>
        <end position="198"/>
    </location>
</feature>
<reference evidence="3 4" key="1">
    <citation type="submission" date="2017-08" db="EMBL/GenBank/DDBJ databases">
        <title>Reclassification of Bisgaard taxon 37 and 44.</title>
        <authorList>
            <person name="Christensen H."/>
        </authorList>
    </citation>
    <scope>NUCLEOTIDE SEQUENCE [LARGE SCALE GENOMIC DNA]</scope>
    <source>
        <strain evidence="3 4">EEAB3T1</strain>
    </source>
</reference>
<feature type="compositionally biased region" description="Polar residues" evidence="1">
    <location>
        <begin position="199"/>
        <end position="208"/>
    </location>
</feature>
<evidence type="ECO:0008006" key="5">
    <source>
        <dbReference type="Google" id="ProtNLM"/>
    </source>
</evidence>
<protein>
    <recommendedName>
        <fullName evidence="5">Branched-subunit amino acid transport protein AzlD</fullName>
    </recommendedName>
</protein>
<dbReference type="EMBL" id="NRJF01000113">
    <property type="protein sequence ID" value="RIY35012.1"/>
    <property type="molecule type" value="Genomic_DNA"/>
</dbReference>
<comment type="caution">
    <text evidence="3">The sequence shown here is derived from an EMBL/GenBank/DDBJ whole genome shotgun (WGS) entry which is preliminary data.</text>
</comment>
<feature type="transmembrane region" description="Helical" evidence="2">
    <location>
        <begin position="12"/>
        <end position="34"/>
    </location>
</feature>
<feature type="transmembrane region" description="Helical" evidence="2">
    <location>
        <begin position="101"/>
        <end position="124"/>
    </location>
</feature>
<keyword evidence="2" id="KW-1133">Transmembrane helix</keyword>
<keyword evidence="2" id="KW-0472">Membrane</keyword>
<feature type="transmembrane region" description="Helical" evidence="2">
    <location>
        <begin position="46"/>
        <end position="65"/>
    </location>
</feature>
<dbReference type="OrthoDB" id="5678745at2"/>
<evidence type="ECO:0000313" key="4">
    <source>
        <dbReference type="Proteomes" id="UP000265964"/>
    </source>
</evidence>
<name>A0A3A1YA28_9GAMM</name>